<evidence type="ECO:0000313" key="2">
    <source>
        <dbReference type="Proteomes" id="UP000237271"/>
    </source>
</evidence>
<protein>
    <recommendedName>
        <fullName evidence="3">Reverse transcriptase domain-containing protein</fullName>
    </recommendedName>
</protein>
<evidence type="ECO:0000313" key="1">
    <source>
        <dbReference type="EMBL" id="POM59605.1"/>
    </source>
</evidence>
<dbReference type="EMBL" id="NCKW01017086">
    <property type="protein sequence ID" value="POM59605.1"/>
    <property type="molecule type" value="Genomic_DNA"/>
</dbReference>
<dbReference type="InterPro" id="IPR043502">
    <property type="entry name" value="DNA/RNA_pol_sf"/>
</dbReference>
<gene>
    <name evidence="1" type="ORF">PHPALM_31633</name>
</gene>
<dbReference type="OrthoDB" id="123497at2759"/>
<keyword evidence="2" id="KW-1185">Reference proteome</keyword>
<dbReference type="PANTHER" id="PTHR33064">
    <property type="entry name" value="POL PROTEIN"/>
    <property type="match status" value="1"/>
</dbReference>
<name>A0A2P4X224_9STRA</name>
<dbReference type="Proteomes" id="UP000237271">
    <property type="component" value="Unassembled WGS sequence"/>
</dbReference>
<dbReference type="InterPro" id="IPR043128">
    <property type="entry name" value="Rev_trsase/Diguanyl_cyclase"/>
</dbReference>
<dbReference type="AlphaFoldDB" id="A0A2P4X224"/>
<reference evidence="1 2" key="1">
    <citation type="journal article" date="2017" name="Genome Biol. Evol.">
        <title>Phytophthora megakarya and P. palmivora, closely related causal agents of cacao black pod rot, underwent increases in genome sizes and gene numbers by different mechanisms.</title>
        <authorList>
            <person name="Ali S.S."/>
            <person name="Shao J."/>
            <person name="Lary D.J."/>
            <person name="Kronmiller B."/>
            <person name="Shen D."/>
            <person name="Strem M.D."/>
            <person name="Amoako-Attah I."/>
            <person name="Akrofi A.Y."/>
            <person name="Begoude B.A."/>
            <person name="Ten Hoopen G.M."/>
            <person name="Coulibaly K."/>
            <person name="Kebe B.I."/>
            <person name="Melnick R.L."/>
            <person name="Guiltinan M.J."/>
            <person name="Tyler B.M."/>
            <person name="Meinhardt L.W."/>
            <person name="Bailey B.A."/>
        </authorList>
    </citation>
    <scope>NUCLEOTIDE SEQUENCE [LARGE SCALE GENOMIC DNA]</scope>
    <source>
        <strain evidence="2">sbr112.9</strain>
    </source>
</reference>
<dbReference type="PANTHER" id="PTHR33064:SF37">
    <property type="entry name" value="RIBONUCLEASE H"/>
    <property type="match status" value="1"/>
</dbReference>
<dbReference type="SUPFAM" id="SSF56672">
    <property type="entry name" value="DNA/RNA polymerases"/>
    <property type="match status" value="1"/>
</dbReference>
<sequence length="157" mass="18027">MQIYFDDIYEFTKSEDGSEYLDALGRMLNRCEKQKLNIKLSKCQFCVDEIPCLGDFGGRNGVRMDPDKVKIIAEWPVPETKTHMESFLGITVYVSRFCKDFAQFGGPLCVEVVLRNCKMAGVLLRTAPELPTNGGRERWQQLGYVYSLRRVVIELRS</sequence>
<comment type="caution">
    <text evidence="1">The sequence shown here is derived from an EMBL/GenBank/DDBJ whole genome shotgun (WGS) entry which is preliminary data.</text>
</comment>
<proteinExistence type="predicted"/>
<dbReference type="Gene3D" id="3.30.70.270">
    <property type="match status" value="2"/>
</dbReference>
<organism evidence="1 2">
    <name type="scientific">Phytophthora palmivora</name>
    <dbReference type="NCBI Taxonomy" id="4796"/>
    <lineage>
        <taxon>Eukaryota</taxon>
        <taxon>Sar</taxon>
        <taxon>Stramenopiles</taxon>
        <taxon>Oomycota</taxon>
        <taxon>Peronosporomycetes</taxon>
        <taxon>Peronosporales</taxon>
        <taxon>Peronosporaceae</taxon>
        <taxon>Phytophthora</taxon>
    </lineage>
</organism>
<evidence type="ECO:0008006" key="3">
    <source>
        <dbReference type="Google" id="ProtNLM"/>
    </source>
</evidence>
<accession>A0A2P4X224</accession>
<dbReference type="InterPro" id="IPR051320">
    <property type="entry name" value="Viral_Replic_Matur_Polypro"/>
</dbReference>